<dbReference type="Proteomes" id="UP001238603">
    <property type="component" value="Unassembled WGS sequence"/>
</dbReference>
<evidence type="ECO:0000313" key="2">
    <source>
        <dbReference type="Proteomes" id="UP001238603"/>
    </source>
</evidence>
<name>A0ABT7LN67_9BURK</name>
<evidence type="ECO:0000313" key="1">
    <source>
        <dbReference type="EMBL" id="MDL5034278.1"/>
    </source>
</evidence>
<comment type="caution">
    <text evidence="1">The sequence shown here is derived from an EMBL/GenBank/DDBJ whole genome shotgun (WGS) entry which is preliminary data.</text>
</comment>
<dbReference type="EMBL" id="JASVDS010000008">
    <property type="protein sequence ID" value="MDL5034278.1"/>
    <property type="molecule type" value="Genomic_DNA"/>
</dbReference>
<organism evidence="1 2">
    <name type="scientific">Roseateles subflavus</name>
    <dbReference type="NCBI Taxonomy" id="3053353"/>
    <lineage>
        <taxon>Bacteria</taxon>
        <taxon>Pseudomonadati</taxon>
        <taxon>Pseudomonadota</taxon>
        <taxon>Betaproteobacteria</taxon>
        <taxon>Burkholderiales</taxon>
        <taxon>Sphaerotilaceae</taxon>
        <taxon>Roseateles</taxon>
    </lineage>
</organism>
<dbReference type="RefSeq" id="WP_285984354.1">
    <property type="nucleotide sequence ID" value="NZ_JASVDS010000008.1"/>
</dbReference>
<accession>A0ABT7LN67</accession>
<reference evidence="1 2" key="1">
    <citation type="submission" date="2023-06" db="EMBL/GenBank/DDBJ databases">
        <title>Pelomonas sp. APW6 16S ribosomal RNA gene genome sequencing and assembly.</title>
        <authorList>
            <person name="Woo H."/>
        </authorList>
    </citation>
    <scope>NUCLEOTIDE SEQUENCE [LARGE SCALE GENOMIC DNA]</scope>
    <source>
        <strain evidence="1 2">APW6</strain>
    </source>
</reference>
<protein>
    <submittedName>
        <fullName evidence="1">Uncharacterized protein</fullName>
    </submittedName>
</protein>
<keyword evidence="2" id="KW-1185">Reference proteome</keyword>
<sequence>METDLFAETSFGRAALKKLAPVPENFRLYSAEWLGKKPEEWNEMRVTGRVFRASRSGCLDIPVAGTIQSVIVTRDEMRAVDQISC</sequence>
<proteinExistence type="predicted"/>
<gene>
    <name evidence="1" type="ORF">QRD43_20420</name>
</gene>